<dbReference type="SMART" id="SM00849">
    <property type="entry name" value="Lactamase_B"/>
    <property type="match status" value="1"/>
</dbReference>
<proteinExistence type="predicted"/>
<dbReference type="STRING" id="1143323.M787_001270"/>
<dbReference type="OrthoDB" id="9781189at2"/>
<gene>
    <name evidence="2" type="ORF">M787_001270</name>
</gene>
<evidence type="ECO:0000313" key="2">
    <source>
        <dbReference type="EMBL" id="ANG65952.1"/>
    </source>
</evidence>
<dbReference type="InterPro" id="IPR036866">
    <property type="entry name" value="RibonucZ/Hydroxyglut_hydro"/>
</dbReference>
<dbReference type="AlphaFoldDB" id="A0A173DYF0"/>
<dbReference type="InterPro" id="IPR001279">
    <property type="entry name" value="Metallo-B-lactamas"/>
</dbReference>
<keyword evidence="2" id="KW-0378">Hydrolase</keyword>
<dbReference type="Proteomes" id="UP000019147">
    <property type="component" value="Chromosome"/>
</dbReference>
<dbReference type="GO" id="GO:0016787">
    <property type="term" value="F:hydrolase activity"/>
    <property type="evidence" value="ECO:0007669"/>
    <property type="project" value="UniProtKB-KW"/>
</dbReference>
<dbReference type="SUPFAM" id="SSF56281">
    <property type="entry name" value="Metallo-hydrolase/oxidoreductase"/>
    <property type="match status" value="1"/>
</dbReference>
<dbReference type="InterPro" id="IPR052533">
    <property type="entry name" value="WalJ/YycJ-like"/>
</dbReference>
<dbReference type="EMBL" id="CP015840">
    <property type="protein sequence ID" value="ANG65952.1"/>
    <property type="molecule type" value="Genomic_DNA"/>
</dbReference>
<dbReference type="RefSeq" id="WP_021828652.1">
    <property type="nucleotide sequence ID" value="NZ_CP015840.1"/>
</dbReference>
<sequence>MEGFFPLASSSKGNCTYLGTESCKILIDLGISKQMVTRGLLSINVHPEDIQAILISHEHSDHISGIKSFIKTYNTPIICNLETARSLCQILGIHPIFKIFSTGSKFSFYDLHIQTFNVPHDAIDPVGFVFHYHQEKLGFCTDLGWITSWIIHELYDCDYLFIEANHDPKLVHESSRSDIYKKRVLSKLGHISNQECGTLLQKILTPKIKKIYLAHLSSESNSPELAVSTVCSLIENVTSLIPVIAEKHKTSDPIYFNGSLTNV</sequence>
<dbReference type="Gene3D" id="3.60.15.10">
    <property type="entry name" value="Ribonuclease Z/Hydroxyacylglutathione hydrolase-like"/>
    <property type="match status" value="1"/>
</dbReference>
<protein>
    <submittedName>
        <fullName evidence="2">Zn-dependent hydrolase</fullName>
    </submittedName>
</protein>
<dbReference type="PANTHER" id="PTHR47619:SF1">
    <property type="entry name" value="EXODEOXYRIBONUCLEASE WALJ"/>
    <property type="match status" value="1"/>
</dbReference>
<name>A0A173DYF0_9CHLA</name>
<dbReference type="PANTHER" id="PTHR47619">
    <property type="entry name" value="METALLO-HYDROLASE YYCJ-RELATED"/>
    <property type="match status" value="1"/>
</dbReference>
<feature type="domain" description="Metallo-beta-lactamase" evidence="1">
    <location>
        <begin position="12"/>
        <end position="190"/>
    </location>
</feature>
<evidence type="ECO:0000259" key="1">
    <source>
        <dbReference type="SMART" id="SM00849"/>
    </source>
</evidence>
<organism evidence="2 3">
    <name type="scientific">Chlamydia gallinacea 08-1274/3</name>
    <dbReference type="NCBI Taxonomy" id="1143323"/>
    <lineage>
        <taxon>Bacteria</taxon>
        <taxon>Pseudomonadati</taxon>
        <taxon>Chlamydiota</taxon>
        <taxon>Chlamydiia</taxon>
        <taxon>Chlamydiales</taxon>
        <taxon>Chlamydiaceae</taxon>
        <taxon>Chlamydia/Chlamydophila group</taxon>
        <taxon>Chlamydia</taxon>
    </lineage>
</organism>
<dbReference type="GeneID" id="81477933"/>
<dbReference type="Pfam" id="PF12706">
    <property type="entry name" value="Lactamase_B_2"/>
    <property type="match status" value="1"/>
</dbReference>
<accession>A0A173DYF0</accession>
<dbReference type="eggNOG" id="COG1235">
    <property type="taxonomic scope" value="Bacteria"/>
</dbReference>
<dbReference type="KEGG" id="cgz:M787_001270"/>
<evidence type="ECO:0000313" key="3">
    <source>
        <dbReference type="Proteomes" id="UP000019147"/>
    </source>
</evidence>
<reference evidence="2 3" key="1">
    <citation type="journal article" date="2014" name="Syst. Appl. Microbiol.">
        <title>Evidence for the existence of two new members of the family Chlamydiaceae and proposal of Chlamydia avium sp. nov. and Chlamydia gallinacea sp. nov.</title>
        <authorList>
            <person name="Sachse K."/>
            <person name="Laroucau K."/>
            <person name="Riege K."/>
            <person name="Wehner S."/>
            <person name="Dilcher M."/>
            <person name="Creasy H.H."/>
            <person name="Weidmann M."/>
            <person name="Myers G."/>
            <person name="Vorimore F."/>
            <person name="Vicari N."/>
            <person name="Magnino S."/>
            <person name="Liebler-Tenorio E."/>
            <person name="Ruettger A."/>
            <person name="Bavoil P.M."/>
            <person name="Hufert F.T."/>
            <person name="Rossello-Mora R."/>
            <person name="Marz M."/>
        </authorList>
    </citation>
    <scope>NUCLEOTIDE SEQUENCE [LARGE SCALE GENOMIC DNA]</scope>
    <source>
        <strain evidence="2 3">08-1274/3</strain>
    </source>
</reference>